<name>A0A914C1U0_9BILA</name>
<dbReference type="Pfam" id="PF01471">
    <property type="entry name" value="PG_binding_1"/>
    <property type="match status" value="1"/>
</dbReference>
<feature type="binding site" evidence="11">
    <location>
        <position position="165"/>
    </location>
    <ligand>
        <name>Ca(2+)</name>
        <dbReference type="ChEBI" id="CHEBI:29108"/>
        <label>3</label>
    </ligand>
</feature>
<feature type="repeat" description="Hemopexin" evidence="12">
    <location>
        <begin position="345"/>
        <end position="392"/>
    </location>
</feature>
<dbReference type="SUPFAM" id="SSF55486">
    <property type="entry name" value="Metalloproteases ('zincins'), catalytic domain"/>
    <property type="match status" value="1"/>
</dbReference>
<feature type="domain" description="Peptidase metallopeptidase" evidence="13">
    <location>
        <begin position="94"/>
        <end position="255"/>
    </location>
</feature>
<dbReference type="Pfam" id="PF00413">
    <property type="entry name" value="Peptidase_M10"/>
    <property type="match status" value="1"/>
</dbReference>
<evidence type="ECO:0000256" key="10">
    <source>
        <dbReference type="PIRSR" id="PIRSR001191-2"/>
    </source>
</evidence>
<dbReference type="PANTHER" id="PTHR10201:SF323">
    <property type="entry name" value="MATRIX METALLOPROTEINASE-21"/>
    <property type="match status" value="1"/>
</dbReference>
<dbReference type="PRINTS" id="PR00138">
    <property type="entry name" value="MATRIXIN"/>
</dbReference>
<comment type="cofactor">
    <cofactor evidence="11">
        <name>Zn(2+)</name>
        <dbReference type="ChEBI" id="CHEBI:29105"/>
    </cofactor>
    <text evidence="11">Binds 2 Zn(2+) ions per subunit.</text>
</comment>
<feature type="binding site" evidence="10">
    <location>
        <position position="223"/>
    </location>
    <ligand>
        <name>Zn(2+)</name>
        <dbReference type="ChEBI" id="CHEBI:29105"/>
        <label>2</label>
        <note>catalytic</note>
    </ligand>
</feature>
<evidence type="ECO:0000256" key="11">
    <source>
        <dbReference type="PIRSR" id="PIRSR621190-2"/>
    </source>
</evidence>
<dbReference type="InterPro" id="IPR006026">
    <property type="entry name" value="Peptidase_Metallo"/>
</dbReference>
<evidence type="ECO:0000256" key="5">
    <source>
        <dbReference type="ARBA" id="ARBA00022801"/>
    </source>
</evidence>
<dbReference type="Gene3D" id="3.40.390.10">
    <property type="entry name" value="Collagenase (Catalytic Domain)"/>
    <property type="match status" value="1"/>
</dbReference>
<comment type="similarity">
    <text evidence="1">Belongs to the peptidase M10A family.</text>
</comment>
<feature type="binding site" evidence="11">
    <location>
        <position position="395"/>
    </location>
    <ligand>
        <name>Ca(2+)</name>
        <dbReference type="ChEBI" id="CHEBI:29108"/>
        <label>5</label>
    </ligand>
</feature>
<keyword evidence="5" id="KW-0378">Hydrolase</keyword>
<evidence type="ECO:0000256" key="2">
    <source>
        <dbReference type="ARBA" id="ARBA00022670"/>
    </source>
</evidence>
<dbReference type="InterPro" id="IPR036365">
    <property type="entry name" value="PGBD-like_sf"/>
</dbReference>
<keyword evidence="4" id="KW-0677">Repeat</keyword>
<dbReference type="SMART" id="SM00120">
    <property type="entry name" value="HX"/>
    <property type="match status" value="3"/>
</dbReference>
<keyword evidence="11" id="KW-0106">Calcium</keyword>
<feature type="binding site" evidence="11">
    <location>
        <position position="148"/>
    </location>
    <ligand>
        <name>Ca(2+)</name>
        <dbReference type="ChEBI" id="CHEBI:29108"/>
        <label>2</label>
    </ligand>
</feature>
<feature type="active site" evidence="9">
    <location>
        <position position="214"/>
    </location>
</feature>
<feature type="repeat" description="Hemopexin" evidence="12">
    <location>
        <begin position="300"/>
        <end position="344"/>
    </location>
</feature>
<feature type="binding site" evidence="11">
    <location>
        <position position="189"/>
    </location>
    <ligand>
        <name>Ca(2+)</name>
        <dbReference type="ChEBI" id="CHEBI:29108"/>
        <label>1</label>
    </ligand>
</feature>
<dbReference type="SMART" id="SM00235">
    <property type="entry name" value="ZnMc"/>
    <property type="match status" value="1"/>
</dbReference>
<comment type="cofactor">
    <cofactor evidence="11">
        <name>Ca(2+)</name>
        <dbReference type="ChEBI" id="CHEBI:29108"/>
    </cofactor>
    <text evidence="11">Can bind about 5 Ca(2+) ions per subunit.</text>
</comment>
<dbReference type="WBParaSite" id="ACRNAN_Path_1534.g5985.t1">
    <property type="protein sequence ID" value="ACRNAN_Path_1534.g5985.t1"/>
    <property type="gene ID" value="ACRNAN_Path_1534.g5985"/>
</dbReference>
<dbReference type="PROSITE" id="PS51642">
    <property type="entry name" value="HEMOPEXIN_2"/>
    <property type="match status" value="3"/>
</dbReference>
<dbReference type="CDD" id="cd04278">
    <property type="entry name" value="ZnMc_MMP"/>
    <property type="match status" value="1"/>
</dbReference>
<feature type="binding site" evidence="11">
    <location>
        <position position="188"/>
    </location>
    <ligand>
        <name>Ca(2+)</name>
        <dbReference type="ChEBI" id="CHEBI:29108"/>
        <label>3</label>
    </ligand>
</feature>
<dbReference type="SUPFAM" id="SSF50923">
    <property type="entry name" value="Hemopexin-like domain"/>
    <property type="match status" value="1"/>
</dbReference>
<dbReference type="InterPro" id="IPR000585">
    <property type="entry name" value="Hemopexin-like_dom"/>
</dbReference>
<accession>A0A914C1U0</accession>
<evidence type="ECO:0000256" key="12">
    <source>
        <dbReference type="PROSITE-ProRule" id="PRU01011"/>
    </source>
</evidence>
<dbReference type="GO" id="GO:0031012">
    <property type="term" value="C:extracellular matrix"/>
    <property type="evidence" value="ECO:0007669"/>
    <property type="project" value="InterPro"/>
</dbReference>
<keyword evidence="7" id="KW-0482">Metalloprotease</keyword>
<keyword evidence="6 10" id="KW-0862">Zinc</keyword>
<feature type="binding site" evidence="11">
    <location>
        <position position="186"/>
    </location>
    <ligand>
        <name>Zn(2+)</name>
        <dbReference type="ChEBI" id="CHEBI:29105"/>
        <label>1</label>
    </ligand>
</feature>
<sequence>MVDVMADYYSYEVQYLEKYGYLPHKNSMALQSDAVITQAIQELQRIAGIPITGKMDGATRALLARKRCGLSDAELLHEHKHRYNMRKRKRYAYNGGKWDHHNITYRVVNVARSVQELGYVRREIYDAFNAWNGVSTIRLTETSDPSADIQISFERGHHGDAYPFDRPEVLAHAFPPFDHEMAGDIHLDDDERWAINPIDKHYREISIRSVAMHEVGHSLGLGHSNEPQSIMYPYYQATSSLHDDDILAIQALYGSGDFKFTPKSIPPSPLVPSTPSLTTTPPPIKEVTPHVDDIPPDPCFSTIDAVTLIRQEIFMFHRSWFWRIHLDGTLSNGPRKINTFWTDLPTPIDGVFELNDHIYFFRGHKIYEYSGLNRVSTRNLTDLGISDDFDHIRLAYTWYYGNEQRYYIWAEEDYWKLDLNSMKIEVDYPRKIDLNWWKVPKNASAAFSWDKELFFFAAHDVYKFGSLKMSVIQDYPKSFAQVFPYCSAHAEALRTNKANKTFMKKSLPLLILILFLFNKLI</sequence>
<evidence type="ECO:0000256" key="6">
    <source>
        <dbReference type="ARBA" id="ARBA00022833"/>
    </source>
</evidence>
<keyword evidence="2" id="KW-0645">Protease</keyword>
<feature type="binding site" evidence="11">
    <location>
        <position position="184"/>
    </location>
    <ligand>
        <name>Ca(2+)</name>
        <dbReference type="ChEBI" id="CHEBI:29108"/>
        <label>2</label>
    </ligand>
</feature>
<protein>
    <submittedName>
        <fullName evidence="15">Matrix metalloproteinase</fullName>
    </submittedName>
</protein>
<feature type="binding site" evidence="11">
    <location>
        <position position="172"/>
    </location>
    <ligand>
        <name>Zn(2+)</name>
        <dbReference type="ChEBI" id="CHEBI:29105"/>
        <label>1</label>
    </ligand>
</feature>
<feature type="binding site" evidence="11">
    <location>
        <position position="191"/>
    </location>
    <ligand>
        <name>Ca(2+)</name>
        <dbReference type="ChEBI" id="CHEBI:29108"/>
        <label>1</label>
    </ligand>
</feature>
<organism evidence="14 15">
    <name type="scientific">Acrobeloides nanus</name>
    <dbReference type="NCBI Taxonomy" id="290746"/>
    <lineage>
        <taxon>Eukaryota</taxon>
        <taxon>Metazoa</taxon>
        <taxon>Ecdysozoa</taxon>
        <taxon>Nematoda</taxon>
        <taxon>Chromadorea</taxon>
        <taxon>Rhabditida</taxon>
        <taxon>Tylenchina</taxon>
        <taxon>Cephalobomorpha</taxon>
        <taxon>Cephaloboidea</taxon>
        <taxon>Cephalobidae</taxon>
        <taxon>Acrobeloides</taxon>
    </lineage>
</organism>
<dbReference type="PIRSF" id="PIRSF001191">
    <property type="entry name" value="Peptidase_M10A_matrix"/>
    <property type="match status" value="1"/>
</dbReference>
<feature type="binding site" evidence="10">
    <location>
        <position position="213"/>
    </location>
    <ligand>
        <name>Zn(2+)</name>
        <dbReference type="ChEBI" id="CHEBI:29105"/>
        <label>2</label>
        <note>catalytic</note>
    </ligand>
</feature>
<dbReference type="InterPro" id="IPR036375">
    <property type="entry name" value="Hemopexin-like_dom_sf"/>
</dbReference>
<dbReference type="Gene3D" id="2.110.10.10">
    <property type="entry name" value="Hemopexin-like domain"/>
    <property type="match status" value="1"/>
</dbReference>
<dbReference type="InterPro" id="IPR024079">
    <property type="entry name" value="MetalloPept_cat_dom_sf"/>
</dbReference>
<feature type="binding site" evidence="11">
    <location>
        <position position="191"/>
    </location>
    <ligand>
        <name>Ca(2+)</name>
        <dbReference type="ChEBI" id="CHEBI:29108"/>
        <label>3</label>
    </ligand>
</feature>
<evidence type="ECO:0000256" key="4">
    <source>
        <dbReference type="ARBA" id="ARBA00022737"/>
    </source>
</evidence>
<dbReference type="GO" id="GO:0006508">
    <property type="term" value="P:proteolysis"/>
    <property type="evidence" value="ECO:0007669"/>
    <property type="project" value="UniProtKB-KW"/>
</dbReference>
<feature type="binding site" description="in inhibited form" evidence="11">
    <location>
        <position position="68"/>
    </location>
    <ligand>
        <name>Zn(2+)</name>
        <dbReference type="ChEBI" id="CHEBI:29105"/>
        <label>2</label>
        <note>catalytic</note>
    </ligand>
</feature>
<feature type="binding site" evidence="11">
    <location>
        <position position="160"/>
    </location>
    <ligand>
        <name>Zn(2+)</name>
        <dbReference type="ChEBI" id="CHEBI:29105"/>
        <label>1</label>
    </ligand>
</feature>
<dbReference type="GO" id="GO:0008270">
    <property type="term" value="F:zinc ion binding"/>
    <property type="evidence" value="ECO:0007669"/>
    <property type="project" value="InterPro"/>
</dbReference>
<evidence type="ECO:0000256" key="1">
    <source>
        <dbReference type="ARBA" id="ARBA00010370"/>
    </source>
</evidence>
<proteinExistence type="inferred from homology"/>
<dbReference type="GO" id="GO:0004222">
    <property type="term" value="F:metalloendopeptidase activity"/>
    <property type="evidence" value="ECO:0007669"/>
    <property type="project" value="InterPro"/>
</dbReference>
<evidence type="ECO:0000256" key="8">
    <source>
        <dbReference type="ARBA" id="ARBA00023145"/>
    </source>
</evidence>
<dbReference type="AlphaFoldDB" id="A0A914C1U0"/>
<dbReference type="Proteomes" id="UP000887540">
    <property type="component" value="Unplaced"/>
</dbReference>
<dbReference type="InterPro" id="IPR002477">
    <property type="entry name" value="Peptidoglycan-bd-like"/>
</dbReference>
<evidence type="ECO:0000313" key="15">
    <source>
        <dbReference type="WBParaSite" id="ACRNAN_Path_1534.g5985.t1"/>
    </source>
</evidence>
<keyword evidence="8" id="KW-0865">Zymogen</keyword>
<evidence type="ECO:0000259" key="13">
    <source>
        <dbReference type="SMART" id="SM00235"/>
    </source>
</evidence>
<keyword evidence="14" id="KW-1185">Reference proteome</keyword>
<evidence type="ECO:0000313" key="14">
    <source>
        <dbReference type="Proteomes" id="UP000887540"/>
    </source>
</evidence>
<dbReference type="InterPro" id="IPR021190">
    <property type="entry name" value="Pept_M10A"/>
</dbReference>
<evidence type="ECO:0000256" key="7">
    <source>
        <dbReference type="ARBA" id="ARBA00023049"/>
    </source>
</evidence>
<dbReference type="PANTHER" id="PTHR10201">
    <property type="entry name" value="MATRIX METALLOPROTEINASE"/>
    <property type="match status" value="1"/>
</dbReference>
<dbReference type="InterPro" id="IPR033739">
    <property type="entry name" value="M10A_MMP"/>
</dbReference>
<feature type="binding site" evidence="11">
    <location>
        <position position="231"/>
    </location>
    <ligand>
        <name>Zn(2+)</name>
        <dbReference type="ChEBI" id="CHEBI:29105"/>
        <label>2</label>
        <note>catalytic</note>
    </ligand>
</feature>
<evidence type="ECO:0000256" key="9">
    <source>
        <dbReference type="PIRSR" id="PIRSR001191-1"/>
    </source>
</evidence>
<feature type="binding site" evidence="11">
    <location>
        <position position="349"/>
    </location>
    <ligand>
        <name>Ca(2+)</name>
        <dbReference type="ChEBI" id="CHEBI:29108"/>
        <label>4</label>
    </ligand>
</feature>
<dbReference type="InterPro" id="IPR018487">
    <property type="entry name" value="Hemopexin-like_repeat"/>
</dbReference>
<dbReference type="InterPro" id="IPR001818">
    <property type="entry name" value="Pept_M10_metallopeptidase"/>
</dbReference>
<feature type="binding site" evidence="11">
    <location>
        <position position="304"/>
    </location>
    <ligand>
        <name>Ca(2+)</name>
        <dbReference type="ChEBI" id="CHEBI:29108"/>
        <label>4</label>
    </ligand>
</feature>
<feature type="binding site" evidence="10">
    <location>
        <position position="217"/>
    </location>
    <ligand>
        <name>Zn(2+)</name>
        <dbReference type="ChEBI" id="CHEBI:29105"/>
        <label>2</label>
        <note>catalytic</note>
    </ligand>
</feature>
<dbReference type="SUPFAM" id="SSF47090">
    <property type="entry name" value="PGBD-like"/>
    <property type="match status" value="1"/>
</dbReference>
<feature type="repeat" description="Hemopexin" evidence="12">
    <location>
        <begin position="440"/>
        <end position="486"/>
    </location>
</feature>
<reference evidence="15" key="1">
    <citation type="submission" date="2022-11" db="UniProtKB">
        <authorList>
            <consortium name="WormBaseParasite"/>
        </authorList>
    </citation>
    <scope>IDENTIFICATION</scope>
</reference>
<evidence type="ECO:0000256" key="3">
    <source>
        <dbReference type="ARBA" id="ARBA00022723"/>
    </source>
</evidence>
<keyword evidence="3 10" id="KW-0479">Metal-binding</keyword>
<feature type="binding site" evidence="11">
    <location>
        <position position="158"/>
    </location>
    <ligand>
        <name>Zn(2+)</name>
        <dbReference type="ChEBI" id="CHEBI:29105"/>
        <label>1</label>
    </ligand>
</feature>
<dbReference type="CDD" id="cd00094">
    <property type="entry name" value="HX"/>
    <property type="match status" value="1"/>
</dbReference>